<evidence type="ECO:0000256" key="3">
    <source>
        <dbReference type="ARBA" id="ARBA00022801"/>
    </source>
</evidence>
<dbReference type="Gene3D" id="1.10.1370.20">
    <property type="entry name" value="Oligoendopeptidase f, C-terminal domain"/>
    <property type="match status" value="1"/>
</dbReference>
<gene>
    <name evidence="8" type="ORF">JOC77_000682</name>
</gene>
<dbReference type="InterPro" id="IPR001567">
    <property type="entry name" value="Pept_M3A_M3B_dom"/>
</dbReference>
<dbReference type="Proteomes" id="UP000823486">
    <property type="component" value="Unassembled WGS sequence"/>
</dbReference>
<dbReference type="PANTHER" id="PTHR34217">
    <property type="entry name" value="METAL-DEPENDENT CARBOXYPEPTIDASE"/>
    <property type="match status" value="1"/>
</dbReference>
<comment type="similarity">
    <text evidence="6">Belongs to the peptidase M3 family.</text>
</comment>
<keyword evidence="9" id="KW-1185">Reference proteome</keyword>
<feature type="domain" description="Peptidase M3A/M3B catalytic" evidence="7">
    <location>
        <begin position="18"/>
        <end position="254"/>
    </location>
</feature>
<evidence type="ECO:0000256" key="2">
    <source>
        <dbReference type="ARBA" id="ARBA00022723"/>
    </source>
</evidence>
<dbReference type="InterPro" id="IPR001333">
    <property type="entry name" value="Peptidase_M32_Taq"/>
</dbReference>
<dbReference type="SUPFAM" id="SSF55486">
    <property type="entry name" value="Metalloproteases ('zincins'), catalytic domain"/>
    <property type="match status" value="1"/>
</dbReference>
<comment type="caution">
    <text evidence="8">The sequence shown here is derived from an EMBL/GenBank/DDBJ whole genome shotgun (WGS) entry which is preliminary data.</text>
</comment>
<dbReference type="InterPro" id="IPR042088">
    <property type="entry name" value="OligoPept_F_C"/>
</dbReference>
<protein>
    <submittedName>
        <fullName evidence="8">Oligoendopeptidase F</fullName>
    </submittedName>
</protein>
<evidence type="ECO:0000259" key="7">
    <source>
        <dbReference type="Pfam" id="PF01432"/>
    </source>
</evidence>
<dbReference type="Pfam" id="PF01432">
    <property type="entry name" value="Peptidase_M3"/>
    <property type="match status" value="1"/>
</dbReference>
<proteinExistence type="inferred from homology"/>
<evidence type="ECO:0000256" key="5">
    <source>
        <dbReference type="ARBA" id="ARBA00023049"/>
    </source>
</evidence>
<sequence length="286" mass="33754">MIISKTKVDFPEFSGFVERVYKSGWIDFEIRPNKHLGNFAAGFPVSKETRVSLNFNGTLKDVSVLAHELGHAFHTTVLFDQPSFLQKYPMTLAETASTFSELILTNSNQTLSKDEKIQYLEEQIHADVLYLLYVQFHFNFELELYERKKQGEFLTAKQLTELVVKKQKEVLTNSLEYYQDYFWILTPHLYYLTEPFYNFSYTFGFLFSYGLFEEYQRNGNDFENKYIQLLRDTGLYTVEALSQKHLGIDLTQPAFLAAFYKPDQKKYRRIYPAYGRLSRKSERTQT</sequence>
<evidence type="ECO:0000313" key="9">
    <source>
        <dbReference type="Proteomes" id="UP000823486"/>
    </source>
</evidence>
<keyword evidence="5 6" id="KW-0482">Metalloprotease</keyword>
<comment type="cofactor">
    <cofactor evidence="6">
        <name>Zn(2+)</name>
        <dbReference type="ChEBI" id="CHEBI:29105"/>
    </cofactor>
    <text evidence="6">Binds 1 zinc ion.</text>
</comment>
<organism evidence="8 9">
    <name type="scientific">Peribacillus deserti</name>
    <dbReference type="NCBI Taxonomy" id="673318"/>
    <lineage>
        <taxon>Bacteria</taxon>
        <taxon>Bacillati</taxon>
        <taxon>Bacillota</taxon>
        <taxon>Bacilli</taxon>
        <taxon>Bacillales</taxon>
        <taxon>Bacillaceae</taxon>
        <taxon>Peribacillus</taxon>
    </lineage>
</organism>
<evidence type="ECO:0000256" key="4">
    <source>
        <dbReference type="ARBA" id="ARBA00022833"/>
    </source>
</evidence>
<reference evidence="8 9" key="1">
    <citation type="submission" date="2021-01" db="EMBL/GenBank/DDBJ databases">
        <title>Genomic Encyclopedia of Type Strains, Phase IV (KMG-IV): sequencing the most valuable type-strain genomes for metagenomic binning, comparative biology and taxonomic classification.</title>
        <authorList>
            <person name="Goeker M."/>
        </authorList>
    </citation>
    <scope>NUCLEOTIDE SEQUENCE [LARGE SCALE GENOMIC DNA]</scope>
    <source>
        <strain evidence="8 9">DSM 105482</strain>
    </source>
</reference>
<keyword evidence="1 6" id="KW-0645">Protease</keyword>
<keyword evidence="4 6" id="KW-0862">Zinc</keyword>
<dbReference type="RefSeq" id="WP_204538532.1">
    <property type="nucleotide sequence ID" value="NZ_JAFBFI010000002.1"/>
</dbReference>
<keyword evidence="3 6" id="KW-0378">Hydrolase</keyword>
<evidence type="ECO:0000313" key="8">
    <source>
        <dbReference type="EMBL" id="MBM7691277.1"/>
    </source>
</evidence>
<evidence type="ECO:0000256" key="1">
    <source>
        <dbReference type="ARBA" id="ARBA00022670"/>
    </source>
</evidence>
<dbReference type="EMBL" id="JAFBFI010000002">
    <property type="protein sequence ID" value="MBM7691277.1"/>
    <property type="molecule type" value="Genomic_DNA"/>
</dbReference>
<dbReference type="PANTHER" id="PTHR34217:SF1">
    <property type="entry name" value="CARBOXYPEPTIDASE 1"/>
    <property type="match status" value="1"/>
</dbReference>
<accession>A0ABS2QDM5</accession>
<name>A0ABS2QDM5_9BACI</name>
<keyword evidence="2 6" id="KW-0479">Metal-binding</keyword>
<evidence type="ECO:0000256" key="6">
    <source>
        <dbReference type="RuleBase" id="RU003435"/>
    </source>
</evidence>